<proteinExistence type="predicted"/>
<organism evidence="1 2">
    <name type="scientific">Haloarcula nitratireducens</name>
    <dbReference type="NCBI Taxonomy" id="2487749"/>
    <lineage>
        <taxon>Archaea</taxon>
        <taxon>Methanobacteriati</taxon>
        <taxon>Methanobacteriota</taxon>
        <taxon>Stenosarchaea group</taxon>
        <taxon>Halobacteria</taxon>
        <taxon>Halobacteriales</taxon>
        <taxon>Haloarculaceae</taxon>
        <taxon>Haloarcula</taxon>
    </lineage>
</organism>
<dbReference type="InterPro" id="IPR052927">
    <property type="entry name" value="DCC_oxidoreductase"/>
</dbReference>
<dbReference type="Proteomes" id="UP001430455">
    <property type="component" value="Unassembled WGS sequence"/>
</dbReference>
<dbReference type="PANTHER" id="PTHR33639:SF2">
    <property type="entry name" value="DUF393 DOMAIN-CONTAINING PROTEIN"/>
    <property type="match status" value="1"/>
</dbReference>
<gene>
    <name evidence="1" type="ORF">EGH23_11695</name>
</gene>
<evidence type="ECO:0000313" key="1">
    <source>
        <dbReference type="EMBL" id="MBX0295541.1"/>
    </source>
</evidence>
<name>A0AAW4PCV9_9EURY</name>
<comment type="caution">
    <text evidence="1">The sequence shown here is derived from an EMBL/GenBank/DDBJ whole genome shotgun (WGS) entry which is preliminary data.</text>
</comment>
<dbReference type="AlphaFoldDB" id="A0AAW4PCV9"/>
<dbReference type="EMBL" id="RKLT01000003">
    <property type="protein sequence ID" value="MBX0295541.1"/>
    <property type="molecule type" value="Genomic_DNA"/>
</dbReference>
<dbReference type="PANTHER" id="PTHR33639">
    <property type="entry name" value="THIOL-DISULFIDE OXIDOREDUCTASE DCC"/>
    <property type="match status" value="1"/>
</dbReference>
<accession>A0AAW4PCV9</accession>
<sequence>MQPLIQRDPEGRVVPRRLRDALYDLVADNRYDRFGRRDQCMIPDEDVGDRFLE</sequence>
<protein>
    <submittedName>
        <fullName evidence="1">Uncharacterized protein</fullName>
    </submittedName>
</protein>
<keyword evidence="2" id="KW-1185">Reference proteome</keyword>
<reference evidence="1 2" key="1">
    <citation type="submission" date="2021-06" db="EMBL/GenBank/DDBJ databases">
        <title>Halomicroarcula sp. a new haloarchaeum isolated from saline soil.</title>
        <authorList>
            <person name="Duran-Viseras A."/>
            <person name="Sanchez-Porro C."/>
            <person name="Ventosa A."/>
        </authorList>
    </citation>
    <scope>NUCLEOTIDE SEQUENCE [LARGE SCALE GENOMIC DNA]</scope>
    <source>
        <strain evidence="1 2">F27</strain>
    </source>
</reference>
<evidence type="ECO:0000313" key="2">
    <source>
        <dbReference type="Proteomes" id="UP001430455"/>
    </source>
</evidence>